<feature type="transmembrane region" description="Helical" evidence="6">
    <location>
        <begin position="165"/>
        <end position="185"/>
    </location>
</feature>
<dbReference type="InterPro" id="IPR050189">
    <property type="entry name" value="MFS_Efflux_Transporters"/>
</dbReference>
<name>A0A2X3BQZ9_9HELI</name>
<keyword evidence="5 6" id="KW-0472">Membrane</keyword>
<dbReference type="PANTHER" id="PTHR43124:SF3">
    <property type="entry name" value="CHLORAMPHENICOL EFFLUX PUMP RV0191"/>
    <property type="match status" value="1"/>
</dbReference>
<feature type="transmembrane region" description="Helical" evidence="6">
    <location>
        <begin position="78"/>
        <end position="100"/>
    </location>
</feature>
<dbReference type="InterPro" id="IPR020846">
    <property type="entry name" value="MFS_dom"/>
</dbReference>
<dbReference type="GO" id="GO:0022857">
    <property type="term" value="F:transmembrane transporter activity"/>
    <property type="evidence" value="ECO:0007669"/>
    <property type="project" value="InterPro"/>
</dbReference>
<evidence type="ECO:0000313" key="9">
    <source>
        <dbReference type="Proteomes" id="UP000250166"/>
    </source>
</evidence>
<dbReference type="EMBL" id="UAWL01000006">
    <property type="protein sequence ID" value="SQB98555.1"/>
    <property type="molecule type" value="Genomic_DNA"/>
</dbReference>
<evidence type="ECO:0000256" key="2">
    <source>
        <dbReference type="ARBA" id="ARBA00022475"/>
    </source>
</evidence>
<dbReference type="RefSeq" id="WP_112058582.1">
    <property type="nucleotide sequence ID" value="NZ_UAWL01000006.1"/>
</dbReference>
<feature type="transmembrane region" description="Helical" evidence="6">
    <location>
        <begin position="206"/>
        <end position="229"/>
    </location>
</feature>
<evidence type="ECO:0000313" key="8">
    <source>
        <dbReference type="EMBL" id="SQB98555.1"/>
    </source>
</evidence>
<gene>
    <name evidence="8" type="primary">ydhP</name>
    <name evidence="8" type="ORF">NCTC13102_01018</name>
</gene>
<organism evidence="8 9">
    <name type="scientific">Helicobacter fennelliae</name>
    <dbReference type="NCBI Taxonomy" id="215"/>
    <lineage>
        <taxon>Bacteria</taxon>
        <taxon>Pseudomonadati</taxon>
        <taxon>Campylobacterota</taxon>
        <taxon>Epsilonproteobacteria</taxon>
        <taxon>Campylobacterales</taxon>
        <taxon>Helicobacteraceae</taxon>
        <taxon>Helicobacter</taxon>
    </lineage>
</organism>
<feature type="transmembrane region" description="Helical" evidence="6">
    <location>
        <begin position="272"/>
        <end position="293"/>
    </location>
</feature>
<evidence type="ECO:0000256" key="6">
    <source>
        <dbReference type="SAM" id="Phobius"/>
    </source>
</evidence>
<evidence type="ECO:0000256" key="5">
    <source>
        <dbReference type="ARBA" id="ARBA00023136"/>
    </source>
</evidence>
<dbReference type="SUPFAM" id="SSF103473">
    <property type="entry name" value="MFS general substrate transporter"/>
    <property type="match status" value="1"/>
</dbReference>
<dbReference type="CDD" id="cd17324">
    <property type="entry name" value="MFS_NepI_like"/>
    <property type="match status" value="1"/>
</dbReference>
<feature type="transmembrane region" description="Helical" evidence="6">
    <location>
        <begin position="241"/>
        <end position="260"/>
    </location>
</feature>
<feature type="domain" description="Major facilitator superfamily (MFS) profile" evidence="7">
    <location>
        <begin position="11"/>
        <end position="388"/>
    </location>
</feature>
<evidence type="ECO:0000256" key="1">
    <source>
        <dbReference type="ARBA" id="ARBA00004651"/>
    </source>
</evidence>
<dbReference type="GO" id="GO:0005886">
    <property type="term" value="C:plasma membrane"/>
    <property type="evidence" value="ECO:0007669"/>
    <property type="project" value="UniProtKB-SubCell"/>
</dbReference>
<feature type="transmembrane region" description="Helical" evidence="6">
    <location>
        <begin position="299"/>
        <end position="320"/>
    </location>
</feature>
<dbReference type="AlphaFoldDB" id="A0A2X3BQZ9"/>
<accession>A0A2X3BQZ9</accession>
<feature type="transmembrane region" description="Helical" evidence="6">
    <location>
        <begin position="367"/>
        <end position="384"/>
    </location>
</feature>
<feature type="transmembrane region" description="Helical" evidence="6">
    <location>
        <begin position="46"/>
        <end position="66"/>
    </location>
</feature>
<proteinExistence type="predicted"/>
<reference evidence="8 9" key="1">
    <citation type="submission" date="2018-06" db="EMBL/GenBank/DDBJ databases">
        <authorList>
            <consortium name="Pathogen Informatics"/>
            <person name="Doyle S."/>
        </authorList>
    </citation>
    <scope>NUCLEOTIDE SEQUENCE [LARGE SCALE GENOMIC DNA]</scope>
    <source>
        <strain evidence="8 9">NCTC13102</strain>
    </source>
</reference>
<dbReference type="Gene3D" id="1.20.1250.20">
    <property type="entry name" value="MFS general substrate transporter like domains"/>
    <property type="match status" value="2"/>
</dbReference>
<protein>
    <submittedName>
        <fullName evidence="8">Transporter</fullName>
    </submittedName>
</protein>
<feature type="transmembrane region" description="Helical" evidence="6">
    <location>
        <begin position="136"/>
        <end position="159"/>
    </location>
</feature>
<dbReference type="PANTHER" id="PTHR43124">
    <property type="entry name" value="PURINE EFFLUX PUMP PBUE"/>
    <property type="match status" value="1"/>
</dbReference>
<evidence type="ECO:0000259" key="7">
    <source>
        <dbReference type="PROSITE" id="PS50850"/>
    </source>
</evidence>
<dbReference type="InterPro" id="IPR036259">
    <property type="entry name" value="MFS_trans_sf"/>
</dbReference>
<evidence type="ECO:0000256" key="3">
    <source>
        <dbReference type="ARBA" id="ARBA00022692"/>
    </source>
</evidence>
<dbReference type="InterPro" id="IPR011701">
    <property type="entry name" value="MFS"/>
</dbReference>
<evidence type="ECO:0000256" key="4">
    <source>
        <dbReference type="ARBA" id="ARBA00022989"/>
    </source>
</evidence>
<keyword evidence="2" id="KW-1003">Cell membrane</keyword>
<feature type="transmembrane region" description="Helical" evidence="6">
    <location>
        <begin position="106"/>
        <end position="124"/>
    </location>
</feature>
<dbReference type="Proteomes" id="UP000250166">
    <property type="component" value="Unassembled WGS sequence"/>
</dbReference>
<sequence length="388" mass="41330">MSKTKTHSSKGLIALALSAFCMGVTEFIVSGILPDIAEYFGISQPMAGWLVTIYAVGVVIGAPILTIPISRMDRKHQLMLNLFIFMLANITIALSSNFYLTLVARFVAGCMHGVFFVIATIAAVKIATPGKENTALALMVSGLTIALVTGIPAGTFIGHLYNFKAIFWLIGILSFCAFVAVYLIMPNINGQKTFFKNLYFAIKVPQLLRAYIVTACTCGASFVIYTYIAEILLSLSGFDKNSIASILLIYGGSAIFGNLIGGKITDSKGSIVTLRIILLGQILIYGAMALSAYSQTLVLINLCLMGIVAFAGIAPLKSLSILSANKYAHGFEDTAISVNEGAFNVGIALASALGGAVFAYMGVHFNPLFAALFALPAFFIVVFTPRTL</sequence>
<dbReference type="Pfam" id="PF07690">
    <property type="entry name" value="MFS_1"/>
    <property type="match status" value="1"/>
</dbReference>
<feature type="transmembrane region" description="Helical" evidence="6">
    <location>
        <begin position="341"/>
        <end position="361"/>
    </location>
</feature>
<dbReference type="PROSITE" id="PS50850">
    <property type="entry name" value="MFS"/>
    <property type="match status" value="1"/>
</dbReference>
<comment type="subcellular location">
    <subcellularLocation>
        <location evidence="1">Cell membrane</location>
        <topology evidence="1">Multi-pass membrane protein</topology>
    </subcellularLocation>
</comment>
<keyword evidence="4 6" id="KW-1133">Transmembrane helix</keyword>
<keyword evidence="3 6" id="KW-0812">Transmembrane</keyword>
<feature type="transmembrane region" description="Helical" evidence="6">
    <location>
        <begin position="12"/>
        <end position="34"/>
    </location>
</feature>